<evidence type="ECO:0000256" key="4">
    <source>
        <dbReference type="ARBA" id="ARBA00022597"/>
    </source>
</evidence>
<reference evidence="9 10" key="1">
    <citation type="journal article" date="2022" name="Int. J. Syst. Evol. Microbiol.">
        <title>Apilactobacillus apisilvae sp. nov., Nicolia spurrieriana gen. nov. sp. nov., Bombilactobacillus folatiphilus sp. nov. and Bombilactobacillus thymidiniphilus sp. nov., four new lactic acid bacterial isolates from stingless bees Tetragonula carbonaria and Austroplebeia australis.</title>
        <authorList>
            <person name="Oliphant S.A."/>
            <person name="Watson-Haigh N.S."/>
            <person name="Sumby K.M."/>
            <person name="Gardner J."/>
            <person name="Groom S."/>
            <person name="Jiranek V."/>
        </authorList>
    </citation>
    <scope>NUCLEOTIDE SEQUENCE [LARGE SCALE GENOMIC DNA]</scope>
    <source>
        <strain evidence="9 10">SG4_A1</strain>
    </source>
</reference>
<evidence type="ECO:0000256" key="1">
    <source>
        <dbReference type="ARBA" id="ARBA00004496"/>
    </source>
</evidence>
<comment type="subcellular location">
    <subcellularLocation>
        <location evidence="1">Cytoplasm</location>
    </subcellularLocation>
</comment>
<evidence type="ECO:0000259" key="8">
    <source>
        <dbReference type="PROSITE" id="PS51096"/>
    </source>
</evidence>
<dbReference type="SUPFAM" id="SSF53062">
    <property type="entry name" value="PTS system fructose IIA component-like"/>
    <property type="match status" value="1"/>
</dbReference>
<dbReference type="EMBL" id="CP093365">
    <property type="protein sequence ID" value="UQS83435.1"/>
    <property type="molecule type" value="Genomic_DNA"/>
</dbReference>
<dbReference type="InterPro" id="IPR033887">
    <property type="entry name" value="PTS_IIA_man"/>
</dbReference>
<dbReference type="Gene3D" id="3.40.50.510">
    <property type="entry name" value="Phosphotransferase system, mannose-type IIA component"/>
    <property type="match status" value="1"/>
</dbReference>
<keyword evidence="6" id="KW-0598">Phosphotransferase system</keyword>
<keyword evidence="10" id="KW-1185">Reference proteome</keyword>
<accession>A0ABY4PCE9</accession>
<evidence type="ECO:0000256" key="7">
    <source>
        <dbReference type="ARBA" id="ARBA00022777"/>
    </source>
</evidence>
<dbReference type="RefSeq" id="WP_249512661.1">
    <property type="nucleotide sequence ID" value="NZ_CP093365.1"/>
</dbReference>
<dbReference type="InterPro" id="IPR004701">
    <property type="entry name" value="PTS_EIIA_man-typ"/>
</dbReference>
<dbReference type="Pfam" id="PF03610">
    <property type="entry name" value="EIIA-man"/>
    <property type="match status" value="1"/>
</dbReference>
<keyword evidence="4 9" id="KW-0762">Sugar transport</keyword>
<evidence type="ECO:0000256" key="6">
    <source>
        <dbReference type="ARBA" id="ARBA00022683"/>
    </source>
</evidence>
<evidence type="ECO:0000313" key="9">
    <source>
        <dbReference type="EMBL" id="UQS83435.1"/>
    </source>
</evidence>
<evidence type="ECO:0000256" key="2">
    <source>
        <dbReference type="ARBA" id="ARBA00022448"/>
    </source>
</evidence>
<evidence type="ECO:0000313" key="10">
    <source>
        <dbReference type="Proteomes" id="UP000831947"/>
    </source>
</evidence>
<keyword evidence="3" id="KW-0963">Cytoplasm</keyword>
<evidence type="ECO:0000256" key="3">
    <source>
        <dbReference type="ARBA" id="ARBA00022490"/>
    </source>
</evidence>
<keyword evidence="5" id="KW-0808">Transferase</keyword>
<sequence>MTPVLICSHGSLATGLLDTAQMICGVQSKCVALTFKTGASVEQFKQQVVTELQKFSEQKVLAVVDIKGGTPFNVLTSLLTQFPNLKIITGANIPMLLQIFLQREHMEEEDLSATAVDQGIAGIQSFDQKILVNDEISEDEEF</sequence>
<dbReference type="PANTHER" id="PTHR33799">
    <property type="entry name" value="PTS PERMEASE-RELATED-RELATED"/>
    <property type="match status" value="1"/>
</dbReference>
<dbReference type="InterPro" id="IPR036662">
    <property type="entry name" value="PTS_EIIA_man-typ_sf"/>
</dbReference>
<dbReference type="InterPro" id="IPR051471">
    <property type="entry name" value="Bacterial_PTS_sugar_comp"/>
</dbReference>
<keyword evidence="7" id="KW-0418">Kinase</keyword>
<dbReference type="PROSITE" id="PS51096">
    <property type="entry name" value="PTS_EIIA_TYPE_4"/>
    <property type="match status" value="1"/>
</dbReference>
<evidence type="ECO:0000256" key="5">
    <source>
        <dbReference type="ARBA" id="ARBA00022679"/>
    </source>
</evidence>
<dbReference type="PANTHER" id="PTHR33799:SF1">
    <property type="entry name" value="PTS SYSTEM MANNOSE-SPECIFIC EIIAB COMPONENT-RELATED"/>
    <property type="match status" value="1"/>
</dbReference>
<organism evidence="9 10">
    <name type="scientific">Bombilactobacillus thymidiniphilus</name>
    <dbReference type="NCBI Taxonomy" id="2923363"/>
    <lineage>
        <taxon>Bacteria</taxon>
        <taxon>Bacillati</taxon>
        <taxon>Bacillota</taxon>
        <taxon>Bacilli</taxon>
        <taxon>Lactobacillales</taxon>
        <taxon>Lactobacillaceae</taxon>
        <taxon>Bombilactobacillus</taxon>
    </lineage>
</organism>
<proteinExistence type="predicted"/>
<protein>
    <submittedName>
        <fullName evidence="9">PTS sugar transporter subunit IIA</fullName>
    </submittedName>
</protein>
<gene>
    <name evidence="9" type="ORF">MOO47_06585</name>
</gene>
<name>A0ABY4PCE9_9LACO</name>
<keyword evidence="2" id="KW-0813">Transport</keyword>
<dbReference type="Proteomes" id="UP000831947">
    <property type="component" value="Chromosome"/>
</dbReference>
<dbReference type="CDD" id="cd00006">
    <property type="entry name" value="PTS_IIA_man"/>
    <property type="match status" value="1"/>
</dbReference>
<feature type="domain" description="PTS EIIA type-4" evidence="8">
    <location>
        <begin position="1"/>
        <end position="123"/>
    </location>
</feature>